<dbReference type="InterPro" id="IPR015421">
    <property type="entry name" value="PyrdxlP-dep_Trfase_major"/>
</dbReference>
<comment type="cofactor">
    <cofactor evidence="1 10">
        <name>pyridoxal 5'-phosphate</name>
        <dbReference type="ChEBI" id="CHEBI:597326"/>
    </cofactor>
</comment>
<dbReference type="GO" id="GO:0030170">
    <property type="term" value="F:pyridoxal phosphate binding"/>
    <property type="evidence" value="ECO:0007669"/>
    <property type="project" value="InterPro"/>
</dbReference>
<evidence type="ECO:0000256" key="5">
    <source>
        <dbReference type="ARBA" id="ARBA00022898"/>
    </source>
</evidence>
<evidence type="ECO:0000256" key="7">
    <source>
        <dbReference type="ARBA" id="ARBA00023239"/>
    </source>
</evidence>
<evidence type="ECO:0000313" key="11">
    <source>
        <dbReference type="EMBL" id="KNC87063.1"/>
    </source>
</evidence>
<evidence type="ECO:0000256" key="1">
    <source>
        <dbReference type="ARBA" id="ARBA00001933"/>
    </source>
</evidence>
<dbReference type="InterPro" id="IPR006238">
    <property type="entry name" value="Cys_b_lyase_euk"/>
</dbReference>
<evidence type="ECO:0000256" key="3">
    <source>
        <dbReference type="ARBA" id="ARBA00012224"/>
    </source>
</evidence>
<evidence type="ECO:0000256" key="2">
    <source>
        <dbReference type="ARBA" id="ARBA00009077"/>
    </source>
</evidence>
<dbReference type="InterPro" id="IPR054542">
    <property type="entry name" value="Cys_met_metab_PP"/>
</dbReference>
<dbReference type="RefSeq" id="XP_014160965.1">
    <property type="nucleotide sequence ID" value="XM_014305490.1"/>
</dbReference>
<proteinExistence type="inferred from homology"/>
<dbReference type="GO" id="GO:0071266">
    <property type="term" value="P:'de novo' L-methionine biosynthetic process"/>
    <property type="evidence" value="ECO:0007669"/>
    <property type="project" value="InterPro"/>
</dbReference>
<dbReference type="FunFam" id="3.90.1150.10:FF:000013">
    <property type="entry name" value="Cystathionine beta-lyase"/>
    <property type="match status" value="1"/>
</dbReference>
<evidence type="ECO:0000256" key="8">
    <source>
        <dbReference type="ARBA" id="ARBA00047213"/>
    </source>
</evidence>
<dbReference type="EMBL" id="KQ241624">
    <property type="protein sequence ID" value="KNC87063.1"/>
    <property type="molecule type" value="Genomic_DNA"/>
</dbReference>
<dbReference type="Proteomes" id="UP000054560">
    <property type="component" value="Unassembled WGS sequence"/>
</dbReference>
<dbReference type="CDD" id="cd00614">
    <property type="entry name" value="CGS_like"/>
    <property type="match status" value="1"/>
</dbReference>
<keyword evidence="6" id="KW-0486">Methionine biosynthesis</keyword>
<evidence type="ECO:0000256" key="4">
    <source>
        <dbReference type="ARBA" id="ARBA00022605"/>
    </source>
</evidence>
<evidence type="ECO:0000256" key="10">
    <source>
        <dbReference type="RuleBase" id="RU362118"/>
    </source>
</evidence>
<keyword evidence="5 9" id="KW-0663">Pyridoxal phosphate</keyword>
<dbReference type="OrthoDB" id="2545919at2759"/>
<dbReference type="PANTHER" id="PTHR11808">
    <property type="entry name" value="TRANS-SULFURATION ENZYME FAMILY MEMBER"/>
    <property type="match status" value="1"/>
</dbReference>
<dbReference type="NCBIfam" id="TIGR01329">
    <property type="entry name" value="cysta_beta_ly_E"/>
    <property type="match status" value="1"/>
</dbReference>
<dbReference type="STRING" id="667725.A0A0L0GFM7"/>
<keyword evidence="4" id="KW-0028">Amino-acid biosynthesis</keyword>
<evidence type="ECO:0000313" key="12">
    <source>
        <dbReference type="Proteomes" id="UP000054560"/>
    </source>
</evidence>
<sequence>MDRESQKSAQQYRPATRVVSVDANPADPYNPASTPIYQTATFKQSSAVSTGEYDYTRSGNPTRTQTERHLAKLMDAQRALCVTSGMTALDVIMRVLSAGDEVIAGVDLYGGTNRLLKFLEKSKINTVHVDTCLVENVTSAITSQTKMILLETPTNPLIGVCDIKAIAEIAHARNEEIIVVVDNTMMTPILQRPLELGADIVYHSGTKYLSGHHDLMAGVIGVKKEALGDQLYFVINSTGVGLAPFESWLLMRGVKTLAVRLEKQQASAMKIANYLESTGLKVNYPGLKSHPSYELHNKQACGGGAVLSFETGSTMVSQQIVEGCKLFTISVSFGCVNSLISMPCRMSHASIPPEVRKERNLAEDVIRLCVGIEDVRDLIEDLDQSLRAANVI</sequence>
<dbReference type="EC" id="4.4.1.13" evidence="3"/>
<dbReference type="InterPro" id="IPR000277">
    <property type="entry name" value="Cys/Met-Metab_PyrdxlP-dep_enz"/>
</dbReference>
<dbReference type="Gene3D" id="3.40.640.10">
    <property type="entry name" value="Type I PLP-dependent aspartate aminotransferase-like (Major domain)"/>
    <property type="match status" value="1"/>
</dbReference>
<evidence type="ECO:0000256" key="6">
    <source>
        <dbReference type="ARBA" id="ARBA00023167"/>
    </source>
</evidence>
<dbReference type="GO" id="GO:0047804">
    <property type="term" value="F:cysteine-S-conjugate beta-lyase activity"/>
    <property type="evidence" value="ECO:0007669"/>
    <property type="project" value="UniProtKB-EC"/>
</dbReference>
<evidence type="ECO:0000256" key="9">
    <source>
        <dbReference type="PIRSR" id="PIRSR001434-2"/>
    </source>
</evidence>
<gene>
    <name evidence="11" type="ORF">SARC_00807</name>
</gene>
<dbReference type="PANTHER" id="PTHR11808:SF50">
    <property type="entry name" value="CYSTATHIONINE BETA-LYASE"/>
    <property type="match status" value="1"/>
</dbReference>
<organism evidence="11 12">
    <name type="scientific">Sphaeroforma arctica JP610</name>
    <dbReference type="NCBI Taxonomy" id="667725"/>
    <lineage>
        <taxon>Eukaryota</taxon>
        <taxon>Ichthyosporea</taxon>
        <taxon>Ichthyophonida</taxon>
        <taxon>Sphaeroforma</taxon>
    </lineage>
</organism>
<reference evidence="11 12" key="1">
    <citation type="submission" date="2011-02" db="EMBL/GenBank/DDBJ databases">
        <title>The Genome Sequence of Sphaeroforma arctica JP610.</title>
        <authorList>
            <consortium name="The Broad Institute Genome Sequencing Platform"/>
            <person name="Russ C."/>
            <person name="Cuomo C."/>
            <person name="Young S.K."/>
            <person name="Zeng Q."/>
            <person name="Gargeya S."/>
            <person name="Alvarado L."/>
            <person name="Berlin A."/>
            <person name="Chapman S.B."/>
            <person name="Chen Z."/>
            <person name="Freedman E."/>
            <person name="Gellesch M."/>
            <person name="Goldberg J."/>
            <person name="Griggs A."/>
            <person name="Gujja S."/>
            <person name="Heilman E."/>
            <person name="Heiman D."/>
            <person name="Howarth C."/>
            <person name="Mehta T."/>
            <person name="Neiman D."/>
            <person name="Pearson M."/>
            <person name="Roberts A."/>
            <person name="Saif S."/>
            <person name="Shea T."/>
            <person name="Shenoy N."/>
            <person name="Sisk P."/>
            <person name="Stolte C."/>
            <person name="Sykes S."/>
            <person name="White J."/>
            <person name="Yandava C."/>
            <person name="Burger G."/>
            <person name="Gray M.W."/>
            <person name="Holland P.W.H."/>
            <person name="King N."/>
            <person name="Lang F.B.F."/>
            <person name="Roger A.J."/>
            <person name="Ruiz-Trillo I."/>
            <person name="Haas B."/>
            <person name="Nusbaum C."/>
            <person name="Birren B."/>
        </authorList>
    </citation>
    <scope>NUCLEOTIDE SEQUENCE [LARGE SCALE GENOMIC DNA]</scope>
    <source>
        <strain evidence="11 12">JP610</strain>
    </source>
</reference>
<dbReference type="GO" id="GO:0005737">
    <property type="term" value="C:cytoplasm"/>
    <property type="evidence" value="ECO:0007669"/>
    <property type="project" value="TreeGrafter"/>
</dbReference>
<accession>A0A0L0GFM7</accession>
<dbReference type="PROSITE" id="PS00868">
    <property type="entry name" value="CYS_MET_METAB_PP"/>
    <property type="match status" value="1"/>
</dbReference>
<keyword evidence="7 11" id="KW-0456">Lyase</keyword>
<comment type="similarity">
    <text evidence="2 10">Belongs to the trans-sulfuration enzymes family.</text>
</comment>
<dbReference type="Gene3D" id="3.90.1150.10">
    <property type="entry name" value="Aspartate Aminotransferase, domain 1"/>
    <property type="match status" value="1"/>
</dbReference>
<dbReference type="PIRSF" id="PIRSF001434">
    <property type="entry name" value="CGS"/>
    <property type="match status" value="1"/>
</dbReference>
<dbReference type="InterPro" id="IPR015424">
    <property type="entry name" value="PyrdxlP-dep_Trfase"/>
</dbReference>
<dbReference type="SUPFAM" id="SSF53383">
    <property type="entry name" value="PLP-dependent transferases"/>
    <property type="match status" value="1"/>
</dbReference>
<dbReference type="AlphaFoldDB" id="A0A0L0GFM7"/>
<dbReference type="InterPro" id="IPR015422">
    <property type="entry name" value="PyrdxlP-dep_Trfase_small"/>
</dbReference>
<dbReference type="Pfam" id="PF01053">
    <property type="entry name" value="Cys_Met_Meta_PP"/>
    <property type="match status" value="1"/>
</dbReference>
<dbReference type="GO" id="GO:0019346">
    <property type="term" value="P:transsulfuration"/>
    <property type="evidence" value="ECO:0007669"/>
    <property type="project" value="InterPro"/>
</dbReference>
<dbReference type="FunFam" id="3.40.640.10:FF:000009">
    <property type="entry name" value="Cystathionine gamma-synthase homolog"/>
    <property type="match status" value="1"/>
</dbReference>
<name>A0A0L0GFM7_9EUKA</name>
<dbReference type="eggNOG" id="KOG0053">
    <property type="taxonomic scope" value="Eukaryota"/>
</dbReference>
<feature type="modified residue" description="N6-(pyridoxal phosphate)lysine" evidence="9">
    <location>
        <position position="207"/>
    </location>
</feature>
<protein>
    <recommendedName>
        <fullName evidence="3">cysteine-S-conjugate beta-lyase</fullName>
        <ecNumber evidence="3">4.4.1.13</ecNumber>
    </recommendedName>
    <alternativeName>
        <fullName evidence="8">Cysteine-S-conjugate beta-lyase</fullName>
    </alternativeName>
</protein>
<dbReference type="GeneID" id="25901311"/>
<keyword evidence="12" id="KW-1185">Reference proteome</keyword>